<dbReference type="GO" id="GO:0004620">
    <property type="term" value="F:phospholipase activity"/>
    <property type="evidence" value="ECO:0007669"/>
    <property type="project" value="UniProtKB-ARBA"/>
</dbReference>
<evidence type="ECO:0000256" key="1">
    <source>
        <dbReference type="ARBA" id="ARBA00022801"/>
    </source>
</evidence>
<dbReference type="GO" id="GO:0016042">
    <property type="term" value="P:lipid catabolic process"/>
    <property type="evidence" value="ECO:0007669"/>
    <property type="project" value="UniProtKB-KW"/>
</dbReference>
<keyword evidence="4" id="KW-0443">Lipid metabolism</keyword>
<accession>A0A1I0QDJ9</accession>
<dbReference type="RefSeq" id="WP_089892252.1">
    <property type="nucleotide sequence ID" value="NZ_FOJG01000001.1"/>
</dbReference>
<keyword evidence="3" id="KW-0442">Lipid degradation</keyword>
<dbReference type="InterPro" id="IPR002921">
    <property type="entry name" value="Fungal_lipase-type"/>
</dbReference>
<dbReference type="Gene3D" id="3.40.50.1820">
    <property type="entry name" value="alpha/beta hydrolase"/>
    <property type="match status" value="1"/>
</dbReference>
<evidence type="ECO:0000313" key="6">
    <source>
        <dbReference type="EMBL" id="SEW24680.1"/>
    </source>
</evidence>
<evidence type="ECO:0000256" key="2">
    <source>
        <dbReference type="ARBA" id="ARBA00022946"/>
    </source>
</evidence>
<reference evidence="7" key="1">
    <citation type="submission" date="2016-10" db="EMBL/GenBank/DDBJ databases">
        <authorList>
            <person name="Varghese N."/>
            <person name="Submissions S."/>
        </authorList>
    </citation>
    <scope>NUCLEOTIDE SEQUENCE [LARGE SCALE GENOMIC DNA]</scope>
    <source>
        <strain evidence="7">DSM 3695</strain>
    </source>
</reference>
<dbReference type="Pfam" id="PF01764">
    <property type="entry name" value="Lipase_3"/>
    <property type="match status" value="1"/>
</dbReference>
<dbReference type="SUPFAM" id="SSF53474">
    <property type="entry name" value="alpha/beta-Hydrolases"/>
    <property type="match status" value="1"/>
</dbReference>
<evidence type="ECO:0000256" key="3">
    <source>
        <dbReference type="ARBA" id="ARBA00022963"/>
    </source>
</evidence>
<keyword evidence="1" id="KW-0378">Hydrolase</keyword>
<dbReference type="PANTHER" id="PTHR31403">
    <property type="entry name" value="PHOSPHOLIPASE A1-IBETA2, CHLOROPLASTIC"/>
    <property type="match status" value="1"/>
</dbReference>
<evidence type="ECO:0000313" key="7">
    <source>
        <dbReference type="Proteomes" id="UP000199310"/>
    </source>
</evidence>
<proteinExistence type="predicted"/>
<name>A0A1I0QDJ9_9BACT</name>
<protein>
    <submittedName>
        <fullName evidence="6">Lipase (Class 3)</fullName>
    </submittedName>
</protein>
<keyword evidence="2" id="KW-0809">Transit peptide</keyword>
<gene>
    <name evidence="6" type="ORF">SAMN04488122_1374</name>
</gene>
<dbReference type="InterPro" id="IPR029058">
    <property type="entry name" value="AB_hydrolase_fold"/>
</dbReference>
<dbReference type="EMBL" id="FOJG01000001">
    <property type="protein sequence ID" value="SEW24680.1"/>
    <property type="molecule type" value="Genomic_DNA"/>
</dbReference>
<keyword evidence="7" id="KW-1185">Reference proteome</keyword>
<dbReference type="OrthoDB" id="5522031at2"/>
<dbReference type="STRING" id="29529.SAMN04488122_1374"/>
<evidence type="ECO:0000256" key="4">
    <source>
        <dbReference type="ARBA" id="ARBA00023098"/>
    </source>
</evidence>
<dbReference type="PANTHER" id="PTHR31403:SF54">
    <property type="entry name" value="PHOSPHOLIPASE A(1) DAD1, CHLOROPLASTIC"/>
    <property type="match status" value="1"/>
</dbReference>
<organism evidence="6 7">
    <name type="scientific">Chitinophaga arvensicola</name>
    <dbReference type="NCBI Taxonomy" id="29529"/>
    <lineage>
        <taxon>Bacteria</taxon>
        <taxon>Pseudomonadati</taxon>
        <taxon>Bacteroidota</taxon>
        <taxon>Chitinophagia</taxon>
        <taxon>Chitinophagales</taxon>
        <taxon>Chitinophagaceae</taxon>
        <taxon>Chitinophaga</taxon>
    </lineage>
</organism>
<feature type="domain" description="Fungal lipase-type" evidence="5">
    <location>
        <begin position="103"/>
        <end position="253"/>
    </location>
</feature>
<dbReference type="AlphaFoldDB" id="A0A1I0QDJ9"/>
<sequence>MEPQVKSAAISISEAISICGCVAIAVGINKKASKNGVDPDPNPSLDAYKDICADPTYALLLNPAFLKRFRILYNIQMPEKSNFVNVWSYFGFIAQNKMTKDYVIAIRGTQNLFETFADEDIIPTLFREYNNEARVPQGFYKLFEAGRIVSLPEDTDPITPVSLSKLATDPGKYMNGAGHQRITVTGHSLGAAVATFFAAAATVKLGTKFNLSLCTFASPKTGNEAFTSLASSTIAECLRIYNAEDTVPDLPVWKEANSNLYTHVTGGFKIDSTGDPNVNHEGAGCAHQLPVYLYLLEKLDGNDNPDIISSGDDARCRVS</sequence>
<evidence type="ECO:0000259" key="5">
    <source>
        <dbReference type="Pfam" id="PF01764"/>
    </source>
</evidence>
<dbReference type="Proteomes" id="UP000199310">
    <property type="component" value="Unassembled WGS sequence"/>
</dbReference>